<dbReference type="EMBL" id="JAVDRL010000013">
    <property type="protein sequence ID" value="MDR6533541.1"/>
    <property type="molecule type" value="Genomic_DNA"/>
</dbReference>
<sequence>MKITPRRLSWSPPFNPCPPTAYTLAERRQEGSVTRWAYQRVGAPKSCFYKAVVLEKTVDPDGRISWNAVSFTSMKAYKANSNVWLSCYLIKLD</sequence>
<dbReference type="RefSeq" id="WP_310034440.1">
    <property type="nucleotide sequence ID" value="NZ_JAVDRL010000013.1"/>
</dbReference>
<keyword evidence="2" id="KW-1185">Reference proteome</keyword>
<name>A0ABU1N4Z7_9CAUL</name>
<gene>
    <name evidence="1" type="ORF">J2800_004307</name>
</gene>
<proteinExistence type="predicted"/>
<reference evidence="1 2" key="1">
    <citation type="submission" date="2023-07" db="EMBL/GenBank/DDBJ databases">
        <title>Sorghum-associated microbial communities from plants grown in Nebraska, USA.</title>
        <authorList>
            <person name="Schachtman D."/>
        </authorList>
    </citation>
    <scope>NUCLEOTIDE SEQUENCE [LARGE SCALE GENOMIC DNA]</scope>
    <source>
        <strain evidence="1 2">DS2154</strain>
    </source>
</reference>
<evidence type="ECO:0000313" key="2">
    <source>
        <dbReference type="Proteomes" id="UP001262754"/>
    </source>
</evidence>
<organism evidence="1 2">
    <name type="scientific">Caulobacter rhizosphaerae</name>
    <dbReference type="NCBI Taxonomy" id="2010972"/>
    <lineage>
        <taxon>Bacteria</taxon>
        <taxon>Pseudomonadati</taxon>
        <taxon>Pseudomonadota</taxon>
        <taxon>Alphaproteobacteria</taxon>
        <taxon>Caulobacterales</taxon>
        <taxon>Caulobacteraceae</taxon>
        <taxon>Caulobacter</taxon>
    </lineage>
</organism>
<protein>
    <submittedName>
        <fullName evidence="1">Uncharacterized protein</fullName>
    </submittedName>
</protein>
<accession>A0ABU1N4Z7</accession>
<comment type="caution">
    <text evidence="1">The sequence shown here is derived from an EMBL/GenBank/DDBJ whole genome shotgun (WGS) entry which is preliminary data.</text>
</comment>
<evidence type="ECO:0000313" key="1">
    <source>
        <dbReference type="EMBL" id="MDR6533541.1"/>
    </source>
</evidence>
<dbReference type="Proteomes" id="UP001262754">
    <property type="component" value="Unassembled WGS sequence"/>
</dbReference>